<accession>A0AAJ8MQC2</accession>
<reference evidence="2" key="2">
    <citation type="submission" date="2024-02" db="EMBL/GenBank/DDBJ databases">
        <title>Comparative genomics of Cryptococcus and Kwoniella reveals pathogenesis evolution and contrasting modes of karyotype evolution via chromosome fusion or intercentromeric recombination.</title>
        <authorList>
            <person name="Coelho M.A."/>
            <person name="David-Palma M."/>
            <person name="Shea T."/>
            <person name="Bowers K."/>
            <person name="McGinley-Smith S."/>
            <person name="Mohammad A.W."/>
            <person name="Gnirke A."/>
            <person name="Yurkov A.M."/>
            <person name="Nowrousian M."/>
            <person name="Sun S."/>
            <person name="Cuomo C.A."/>
            <person name="Heitman J."/>
        </authorList>
    </citation>
    <scope>NUCLEOTIDE SEQUENCE</scope>
    <source>
        <strain evidence="2">CBS 10737</strain>
    </source>
</reference>
<reference evidence="2" key="1">
    <citation type="submission" date="2013-07" db="EMBL/GenBank/DDBJ databases">
        <authorList>
            <consortium name="The Broad Institute Genome Sequencing Platform"/>
            <person name="Cuomo C."/>
            <person name="Litvintseva A."/>
            <person name="Chen Y."/>
            <person name="Heitman J."/>
            <person name="Sun S."/>
            <person name="Springer D."/>
            <person name="Dromer F."/>
            <person name="Young S.K."/>
            <person name="Zeng Q."/>
            <person name="Gargeya S."/>
            <person name="Fitzgerald M."/>
            <person name="Abouelleil A."/>
            <person name="Alvarado L."/>
            <person name="Berlin A.M."/>
            <person name="Chapman S.B."/>
            <person name="Dewar J."/>
            <person name="Goldberg J."/>
            <person name="Griggs A."/>
            <person name="Gujja S."/>
            <person name="Hansen M."/>
            <person name="Howarth C."/>
            <person name="Imamovic A."/>
            <person name="Larimer J."/>
            <person name="McCowan C."/>
            <person name="Murphy C."/>
            <person name="Pearson M."/>
            <person name="Priest M."/>
            <person name="Roberts A."/>
            <person name="Saif S."/>
            <person name="Shea T."/>
            <person name="Sykes S."/>
            <person name="Wortman J."/>
            <person name="Nusbaum C."/>
            <person name="Birren B."/>
        </authorList>
    </citation>
    <scope>NUCLEOTIDE SEQUENCE</scope>
    <source>
        <strain evidence="2">CBS 10737</strain>
    </source>
</reference>
<feature type="region of interest" description="Disordered" evidence="1">
    <location>
        <begin position="1"/>
        <end position="23"/>
    </location>
</feature>
<evidence type="ECO:0000313" key="3">
    <source>
        <dbReference type="Proteomes" id="UP000094020"/>
    </source>
</evidence>
<name>A0AAJ8MQC2_9TREE</name>
<dbReference type="EMBL" id="CP144522">
    <property type="protein sequence ID" value="WWC69788.1"/>
    <property type="molecule type" value="Genomic_DNA"/>
</dbReference>
<keyword evidence="3" id="KW-1185">Reference proteome</keyword>
<proteinExistence type="predicted"/>
<dbReference type="GeneID" id="96955736"/>
<dbReference type="Proteomes" id="UP000094020">
    <property type="component" value="Chromosome 4"/>
</dbReference>
<dbReference type="RefSeq" id="XP_070058921.1">
    <property type="nucleotide sequence ID" value="XM_070202820.1"/>
</dbReference>
<evidence type="ECO:0000256" key="1">
    <source>
        <dbReference type="SAM" id="MobiDB-lite"/>
    </source>
</evidence>
<protein>
    <submittedName>
        <fullName evidence="2">Uncharacterized protein</fullName>
    </submittedName>
</protein>
<organism evidence="2 3">
    <name type="scientific">Kwoniella pini CBS 10737</name>
    <dbReference type="NCBI Taxonomy" id="1296096"/>
    <lineage>
        <taxon>Eukaryota</taxon>
        <taxon>Fungi</taxon>
        <taxon>Dikarya</taxon>
        <taxon>Basidiomycota</taxon>
        <taxon>Agaricomycotina</taxon>
        <taxon>Tremellomycetes</taxon>
        <taxon>Tremellales</taxon>
        <taxon>Cryptococcaceae</taxon>
        <taxon>Kwoniella</taxon>
    </lineage>
</organism>
<feature type="region of interest" description="Disordered" evidence="1">
    <location>
        <begin position="48"/>
        <end position="93"/>
    </location>
</feature>
<feature type="compositionally biased region" description="Basic residues" evidence="1">
    <location>
        <begin position="57"/>
        <end position="68"/>
    </location>
</feature>
<sequence length="93" mass="10009">MTIQSENALLKQENDDLKAKGTNPRAGVTITNLGAHCISTPDALERVGKMEEERAAKKQKKAPRKKGNHASNGPIRDPGPNPFVAMALGDAYE</sequence>
<dbReference type="AlphaFoldDB" id="A0AAJ8MQC2"/>
<gene>
    <name evidence="2" type="ORF">I206_103731</name>
</gene>
<dbReference type="KEGG" id="kpin:96955736"/>
<evidence type="ECO:0000313" key="2">
    <source>
        <dbReference type="EMBL" id="WWC69788.1"/>
    </source>
</evidence>